<organism evidence="2 3">
    <name type="scientific">Caerostris extrusa</name>
    <name type="common">Bark spider</name>
    <name type="synonym">Caerostris bankana</name>
    <dbReference type="NCBI Taxonomy" id="172846"/>
    <lineage>
        <taxon>Eukaryota</taxon>
        <taxon>Metazoa</taxon>
        <taxon>Ecdysozoa</taxon>
        <taxon>Arthropoda</taxon>
        <taxon>Chelicerata</taxon>
        <taxon>Arachnida</taxon>
        <taxon>Araneae</taxon>
        <taxon>Araneomorphae</taxon>
        <taxon>Entelegynae</taxon>
        <taxon>Araneoidea</taxon>
        <taxon>Araneidae</taxon>
        <taxon>Caerostris</taxon>
    </lineage>
</organism>
<protein>
    <submittedName>
        <fullName evidence="2">Uncharacterized protein</fullName>
    </submittedName>
</protein>
<keyword evidence="1" id="KW-1133">Transmembrane helix</keyword>
<evidence type="ECO:0000313" key="3">
    <source>
        <dbReference type="Proteomes" id="UP001054945"/>
    </source>
</evidence>
<dbReference type="Proteomes" id="UP001054945">
    <property type="component" value="Unassembled WGS sequence"/>
</dbReference>
<evidence type="ECO:0000256" key="1">
    <source>
        <dbReference type="SAM" id="Phobius"/>
    </source>
</evidence>
<evidence type="ECO:0000313" key="2">
    <source>
        <dbReference type="EMBL" id="GIY63946.1"/>
    </source>
</evidence>
<dbReference type="AlphaFoldDB" id="A0AAV4V1W3"/>
<dbReference type="EMBL" id="BPLR01013808">
    <property type="protein sequence ID" value="GIY63946.1"/>
    <property type="molecule type" value="Genomic_DNA"/>
</dbReference>
<reference evidence="2 3" key="1">
    <citation type="submission" date="2021-06" db="EMBL/GenBank/DDBJ databases">
        <title>Caerostris extrusa draft genome.</title>
        <authorList>
            <person name="Kono N."/>
            <person name="Arakawa K."/>
        </authorList>
    </citation>
    <scope>NUCLEOTIDE SEQUENCE [LARGE SCALE GENOMIC DNA]</scope>
</reference>
<keyword evidence="3" id="KW-1185">Reference proteome</keyword>
<keyword evidence="1" id="KW-0812">Transmembrane</keyword>
<feature type="transmembrane region" description="Helical" evidence="1">
    <location>
        <begin position="50"/>
        <end position="73"/>
    </location>
</feature>
<name>A0AAV4V1W3_CAEEX</name>
<feature type="transmembrane region" description="Helical" evidence="1">
    <location>
        <begin position="20"/>
        <end position="38"/>
    </location>
</feature>
<accession>A0AAV4V1W3</accession>
<sequence>MLSNPIFLILSSCLYNPALYHFNPTFLVFIFPSFPSILSRVYPRVFPIQLISCLFSYLFNPSFLMVILVSFNLTLRLSSPVYLEFIPLSFQSNLSRIRPVSFQSNLSRVYPHVFQIQHLSCLSS</sequence>
<keyword evidence="1" id="KW-0472">Membrane</keyword>
<gene>
    <name evidence="2" type="ORF">CEXT_261621</name>
</gene>
<comment type="caution">
    <text evidence="2">The sequence shown here is derived from an EMBL/GenBank/DDBJ whole genome shotgun (WGS) entry which is preliminary data.</text>
</comment>
<proteinExistence type="predicted"/>